<comment type="pathway">
    <text evidence="11">Lipid metabolism; leukotriene D4 biosynthesis.</text>
</comment>
<reference evidence="17" key="2">
    <citation type="submission" date="2025-04" db="UniProtKB">
        <authorList>
            <consortium name="RefSeq"/>
        </authorList>
    </citation>
    <scope>IDENTIFICATION</scope>
    <source>
        <tissue evidence="17">Leukocyte</tissue>
    </source>
</reference>
<feature type="binding site" evidence="13">
    <location>
        <position position="473"/>
    </location>
    <ligand>
        <name>L-glutamate</name>
        <dbReference type="ChEBI" id="CHEBI:29985"/>
    </ligand>
</feature>
<evidence type="ECO:0000256" key="1">
    <source>
        <dbReference type="ARBA" id="ARBA00005115"/>
    </source>
</evidence>
<evidence type="ECO:0000256" key="8">
    <source>
        <dbReference type="ARBA" id="ARBA00050850"/>
    </source>
</evidence>
<sequence>MKNRFVVLGLLTVVLVVVIIVLCLWLPSTSRKPDHVYPRAAVAADAKHCSEIGRDMLLEGGSAVDAAIAGLLCMGLMNAHSMGIGGGLFLTIYNSTTRKAEIINAREVAPRLAHASMFNNSKQSEEGGLSVAVPGEISGYELAHQRHGRLPWHRLFEPSIQLARQGFPVGKGLAGALERKREVIEQTPTLCEVFCRDGKVLQEGETLTMPRLADTLQTLAREGAQAFYNGSLTAQIVKDIQAAGGIMTVEDLNDYRAELIEHPLNISLGDLVLYVPNAPLSGPVLVLILNILKGYNFSPASVETPEQKGLTYHRIVEAFRFAYAKRTLLGDPKFVDVSQVIYNMSSEFFAAQLQARISDDTTHMASYYEPEFYTPDDGGTGHLSVVAEDGSAVSATSTINLYFGSKVLSQVSGILFNDEMDDFSSPNFINQFGVLPSPANFIKPGKQPLSSMCPSIVVDQDGKVRMVVGASGGTQITTATALAIIHNLWFGYDVKRTVEEPRLHNQLLPNTTTVEKHIDQAVAAALKNRHHYTEVTSTFIAVVQAIVRTASGWAAASDSRKGGEPAGY</sequence>
<evidence type="ECO:0000256" key="9">
    <source>
        <dbReference type="ARBA" id="ARBA00051727"/>
    </source>
</evidence>
<evidence type="ECO:0000256" key="6">
    <source>
        <dbReference type="ARBA" id="ARBA00033701"/>
    </source>
</evidence>
<feature type="binding site" evidence="13">
    <location>
        <begin position="450"/>
        <end position="451"/>
    </location>
    <ligand>
        <name>L-glutamate</name>
        <dbReference type="ChEBI" id="CHEBI:29985"/>
    </ligand>
</feature>
<dbReference type="InterPro" id="IPR000101">
    <property type="entry name" value="GGT_peptidase"/>
</dbReference>
<evidence type="ECO:0000256" key="13">
    <source>
        <dbReference type="PIRSR" id="PIRSR600101-2"/>
    </source>
</evidence>
<dbReference type="EC" id="2.3.2.2" evidence="14"/>
<dbReference type="SUPFAM" id="SSF56235">
    <property type="entry name" value="N-terminal nucleophile aminohydrolases (Ntn hydrolases)"/>
    <property type="match status" value="1"/>
</dbReference>
<keyword evidence="14" id="KW-0472">Membrane</keyword>
<dbReference type="CTD" id="2678"/>
<keyword evidence="14" id="KW-1133">Transmembrane helix</keyword>
<dbReference type="FunFam" id="1.10.246.130:FF:000002">
    <property type="entry name" value="glutathione hydrolase 1 proenzyme"/>
    <property type="match status" value="1"/>
</dbReference>
<evidence type="ECO:0000256" key="14">
    <source>
        <dbReference type="RuleBase" id="RU368068"/>
    </source>
</evidence>
<dbReference type="Proteomes" id="UP001732720">
    <property type="component" value="Chromosome 18"/>
</dbReference>
<dbReference type="GO" id="GO:0036374">
    <property type="term" value="F:glutathione hydrolase activity"/>
    <property type="evidence" value="ECO:0007669"/>
    <property type="project" value="UniProtKB-UniRule"/>
</dbReference>
<evidence type="ECO:0000313" key="15">
    <source>
        <dbReference type="Ensembl" id="ENSCCNP00000007567.1"/>
    </source>
</evidence>
<comment type="subunit">
    <text evidence="7">Heterodimer composed of the light and heavy chains. The active site is located in the light chain.</text>
</comment>
<comment type="catalytic activity">
    <reaction evidence="6">
        <text>glutathione + H2O = L-cysteinylglycine + L-glutamate</text>
        <dbReference type="Rhea" id="RHEA:28807"/>
        <dbReference type="ChEBI" id="CHEBI:15377"/>
        <dbReference type="ChEBI" id="CHEBI:29985"/>
        <dbReference type="ChEBI" id="CHEBI:57925"/>
        <dbReference type="ChEBI" id="CHEBI:61694"/>
        <dbReference type="EC" id="3.4.19.13"/>
    </reaction>
    <physiologicalReaction direction="left-to-right" evidence="6">
        <dbReference type="Rhea" id="RHEA:28808"/>
    </physiologicalReaction>
</comment>
<evidence type="ECO:0000256" key="3">
    <source>
        <dbReference type="ARBA" id="ARBA00022684"/>
    </source>
</evidence>
<comment type="pathway">
    <text evidence="1 14">Sulfur metabolism; glutathione metabolism.</text>
</comment>
<keyword evidence="14" id="KW-0012">Acyltransferase</keyword>
<dbReference type="GeneID" id="109690511"/>
<gene>
    <name evidence="15 17" type="primary">Ggt1</name>
</gene>
<dbReference type="GO" id="GO:0005886">
    <property type="term" value="C:plasma membrane"/>
    <property type="evidence" value="ECO:0007669"/>
    <property type="project" value="TreeGrafter"/>
</dbReference>
<dbReference type="KEGG" id="ccan:109690511"/>
<evidence type="ECO:0000256" key="12">
    <source>
        <dbReference type="PIRSR" id="PIRSR600101-1"/>
    </source>
</evidence>
<organism evidence="17">
    <name type="scientific">Castor canadensis</name>
    <name type="common">American beaver</name>
    <dbReference type="NCBI Taxonomy" id="51338"/>
    <lineage>
        <taxon>Eukaryota</taxon>
        <taxon>Metazoa</taxon>
        <taxon>Chordata</taxon>
        <taxon>Craniata</taxon>
        <taxon>Vertebrata</taxon>
        <taxon>Euteleostomi</taxon>
        <taxon>Mammalia</taxon>
        <taxon>Eutheria</taxon>
        <taxon>Euarchontoglires</taxon>
        <taxon>Glires</taxon>
        <taxon>Rodentia</taxon>
        <taxon>Castorimorpha</taxon>
        <taxon>Castoridae</taxon>
        <taxon>Castor</taxon>
    </lineage>
</organism>
<evidence type="ECO:0000313" key="17">
    <source>
        <dbReference type="RefSeq" id="XP_020025497.1"/>
    </source>
</evidence>
<dbReference type="GO" id="GO:0031179">
    <property type="term" value="P:peptide modification"/>
    <property type="evidence" value="ECO:0007669"/>
    <property type="project" value="TreeGrafter"/>
</dbReference>
<comment type="catalytic activity">
    <reaction evidence="8">
        <text>(13R)-S-glutathionyl-(14S)-hydroxy-(4Z,7Z,9E,11E,16Z,19Z)-docosahexaenoate + H2O = (13R)-S-cysteinylglycyl-(14S)-hydroxy-(4Z,7Z,9E,11E,16Z,19Z)-docosahexaenoate + L-glutamate</text>
        <dbReference type="Rhea" id="RHEA:53512"/>
        <dbReference type="ChEBI" id="CHEBI:15377"/>
        <dbReference type="ChEBI" id="CHEBI:29985"/>
        <dbReference type="ChEBI" id="CHEBI:137407"/>
        <dbReference type="ChEBI" id="CHEBI:137408"/>
    </reaction>
    <physiologicalReaction direction="left-to-right" evidence="8">
        <dbReference type="Rhea" id="RHEA:53513"/>
    </physiologicalReaction>
</comment>
<dbReference type="AlphaFoldDB" id="A0A8B7V2I6"/>
<dbReference type="InterPro" id="IPR043138">
    <property type="entry name" value="GGT_lsub"/>
</dbReference>
<keyword evidence="16" id="KW-1185">Reference proteome</keyword>
<dbReference type="EC" id="3.4.19.13" evidence="14"/>
<evidence type="ECO:0000256" key="4">
    <source>
        <dbReference type="ARBA" id="ARBA00023180"/>
    </source>
</evidence>
<dbReference type="OrthoDB" id="1081007at2759"/>
<comment type="similarity">
    <text evidence="2">Belongs to the gamma-glutamyltransferase family.</text>
</comment>
<dbReference type="NCBIfam" id="TIGR00066">
    <property type="entry name" value="g_glut_trans"/>
    <property type="match status" value="1"/>
</dbReference>
<dbReference type="FunFam" id="3.60.20.40:FF:000007">
    <property type="entry name" value="Glutathione hydrolase 1 proenzyme"/>
    <property type="match status" value="1"/>
</dbReference>
<evidence type="ECO:0000256" key="2">
    <source>
        <dbReference type="ARBA" id="ARBA00009381"/>
    </source>
</evidence>
<dbReference type="InterPro" id="IPR043137">
    <property type="entry name" value="GGT_ssub_C"/>
</dbReference>
<evidence type="ECO:0000256" key="5">
    <source>
        <dbReference type="ARBA" id="ARBA00033643"/>
    </source>
</evidence>
<dbReference type="Ensembl" id="ENSCCNT00000010015.1">
    <property type="protein sequence ID" value="ENSCCNP00000007567.1"/>
    <property type="gene ID" value="ENSCCNG00000008037.1"/>
</dbReference>
<dbReference type="GO" id="GO:0050727">
    <property type="term" value="P:regulation of inflammatory response"/>
    <property type="evidence" value="ECO:0007669"/>
    <property type="project" value="TreeGrafter"/>
</dbReference>
<feature type="binding site" evidence="13">
    <location>
        <position position="106"/>
    </location>
    <ligand>
        <name>L-glutamate</name>
        <dbReference type="ChEBI" id="CHEBI:29985"/>
    </ligand>
</feature>
<keyword evidence="3" id="KW-0317">Glutathione biosynthesis</keyword>
<dbReference type="Pfam" id="PF01019">
    <property type="entry name" value="G_glu_transpept"/>
    <property type="match status" value="1"/>
</dbReference>
<dbReference type="PANTHER" id="PTHR11686:SF56">
    <property type="entry name" value="GLUTATHIONE HYDROLASE 1 PROENZYME-RELATED"/>
    <property type="match status" value="1"/>
</dbReference>
<feature type="active site" description="Nucleophile" evidence="12">
    <location>
        <position position="380"/>
    </location>
</feature>
<keyword evidence="14" id="KW-0812">Transmembrane</keyword>
<reference evidence="15" key="1">
    <citation type="submission" date="2023-09" db="UniProtKB">
        <authorList>
            <consortium name="Ensembl"/>
        </authorList>
    </citation>
    <scope>IDENTIFICATION</scope>
</reference>
<dbReference type="Gene3D" id="3.60.20.40">
    <property type="match status" value="1"/>
</dbReference>
<comment type="subcellular location">
    <subcellularLocation>
        <location evidence="14">Membrane</location>
        <topology evidence="14">Single-pass type II membrane protein</topology>
    </subcellularLocation>
</comment>
<dbReference type="RefSeq" id="XP_020025497.1">
    <property type="nucleotide sequence ID" value="XM_020169908.1"/>
</dbReference>
<dbReference type="PANTHER" id="PTHR11686">
    <property type="entry name" value="GAMMA GLUTAMYL TRANSPEPTIDASE"/>
    <property type="match status" value="1"/>
</dbReference>
<protein>
    <recommendedName>
        <fullName evidence="14">Glutathione hydrolase</fullName>
        <ecNumber evidence="14">2.3.2.2</ecNumber>
        <ecNumber evidence="14">3.4.19.13</ecNumber>
    </recommendedName>
    <alternativeName>
        <fullName evidence="14">Gamma-glutamyltransferase</fullName>
    </alternativeName>
    <alternativeName>
        <fullName evidence="14">Gamma-glutamyltranspeptidase</fullName>
    </alternativeName>
</protein>
<proteinExistence type="inferred from homology"/>
<dbReference type="GO" id="GO:0006750">
    <property type="term" value="P:glutathione biosynthetic process"/>
    <property type="evidence" value="ECO:0007669"/>
    <property type="project" value="UniProtKB-KW"/>
</dbReference>
<dbReference type="Gene3D" id="1.10.246.130">
    <property type="match status" value="1"/>
</dbReference>
<keyword evidence="14" id="KW-0378">Hydrolase</keyword>
<accession>A0A8B7V2I6</accession>
<dbReference type="GO" id="GO:0002951">
    <property type="term" value="F:leukotriene-C(4) hydrolase"/>
    <property type="evidence" value="ECO:0007669"/>
    <property type="project" value="UniProtKB-EC"/>
</dbReference>
<dbReference type="GO" id="GO:0006751">
    <property type="term" value="P:glutathione catabolic process"/>
    <property type="evidence" value="ECO:0007669"/>
    <property type="project" value="UniProtKB-UniRule"/>
</dbReference>
<dbReference type="PRINTS" id="PR01210">
    <property type="entry name" value="GGTRANSPTASE"/>
</dbReference>
<comment type="catalytic activity">
    <reaction evidence="5">
        <text>an S-substituted glutathione + H2O = an S-substituted L-cysteinylglycine + L-glutamate</text>
        <dbReference type="Rhea" id="RHEA:59468"/>
        <dbReference type="ChEBI" id="CHEBI:15377"/>
        <dbReference type="ChEBI" id="CHEBI:29985"/>
        <dbReference type="ChEBI" id="CHEBI:90779"/>
        <dbReference type="ChEBI" id="CHEBI:143103"/>
        <dbReference type="EC" id="3.4.19.13"/>
    </reaction>
    <physiologicalReaction direction="left-to-right" evidence="5">
        <dbReference type="Rhea" id="RHEA:59469"/>
    </physiologicalReaction>
</comment>
<keyword evidence="14" id="KW-0808">Transferase</keyword>
<dbReference type="GO" id="GO:0103068">
    <property type="term" value="F:leukotriene C4 gamma-glutamyl transferase activity"/>
    <property type="evidence" value="ECO:0007669"/>
    <property type="project" value="UniProtKB-EC"/>
</dbReference>
<comment type="function">
    <text evidence="14">Cleaves the gamma-glutamyl peptide bond of glutathione and glutathione conjugates.</text>
</comment>
<name>A0A8B7V2I6_CASCN</name>
<comment type="catalytic activity">
    <reaction evidence="9">
        <text>an N-terminal (5-L-glutamyl)-[peptide] + an alpha-amino acid = 5-L-glutamyl amino acid + an N-terminal L-alpha-aminoacyl-[peptide]</text>
        <dbReference type="Rhea" id="RHEA:23904"/>
        <dbReference type="Rhea" id="RHEA-COMP:9780"/>
        <dbReference type="Rhea" id="RHEA-COMP:9795"/>
        <dbReference type="ChEBI" id="CHEBI:77644"/>
        <dbReference type="ChEBI" id="CHEBI:78597"/>
        <dbReference type="ChEBI" id="CHEBI:78599"/>
        <dbReference type="ChEBI" id="CHEBI:78608"/>
        <dbReference type="EC" id="2.3.2.2"/>
    </reaction>
    <physiologicalReaction direction="left-to-right" evidence="9">
        <dbReference type="Rhea" id="RHEA:23905"/>
    </physiologicalReaction>
    <physiologicalReaction direction="right-to-left" evidence="9">
        <dbReference type="Rhea" id="RHEA:23906"/>
    </physiologicalReaction>
</comment>
<dbReference type="UniPathway" id="UPA00204"/>
<feature type="transmembrane region" description="Helical" evidence="14">
    <location>
        <begin position="7"/>
        <end position="27"/>
    </location>
</feature>
<comment type="catalytic activity">
    <reaction evidence="10">
        <text>leukotriene C4 + H2O = leukotriene D4 + L-glutamate</text>
        <dbReference type="Rhea" id="RHEA:31563"/>
        <dbReference type="ChEBI" id="CHEBI:15377"/>
        <dbReference type="ChEBI" id="CHEBI:29985"/>
        <dbReference type="ChEBI" id="CHEBI:57973"/>
        <dbReference type="ChEBI" id="CHEBI:63166"/>
        <dbReference type="EC" id="3.4.19.14"/>
    </reaction>
    <physiologicalReaction direction="left-to-right" evidence="10">
        <dbReference type="Rhea" id="RHEA:31564"/>
    </physiologicalReaction>
</comment>
<evidence type="ECO:0000256" key="7">
    <source>
        <dbReference type="ARBA" id="ARBA00047169"/>
    </source>
</evidence>
<evidence type="ECO:0000256" key="11">
    <source>
        <dbReference type="ARBA" id="ARBA00060714"/>
    </source>
</evidence>
<feature type="binding site" evidence="13">
    <location>
        <position position="422"/>
    </location>
    <ligand>
        <name>L-glutamate</name>
        <dbReference type="ChEBI" id="CHEBI:29985"/>
    </ligand>
</feature>
<dbReference type="GO" id="GO:0002682">
    <property type="term" value="P:regulation of immune system process"/>
    <property type="evidence" value="ECO:0007669"/>
    <property type="project" value="TreeGrafter"/>
</dbReference>
<dbReference type="InterPro" id="IPR029055">
    <property type="entry name" value="Ntn_hydrolases_N"/>
</dbReference>
<evidence type="ECO:0000313" key="16">
    <source>
        <dbReference type="Proteomes" id="UP001732720"/>
    </source>
</evidence>
<feature type="binding site" evidence="13">
    <location>
        <begin position="398"/>
        <end position="400"/>
    </location>
    <ligand>
        <name>L-glutamate</name>
        <dbReference type="ChEBI" id="CHEBI:29985"/>
    </ligand>
</feature>
<keyword evidence="4" id="KW-0325">Glycoprotein</keyword>
<evidence type="ECO:0000256" key="10">
    <source>
        <dbReference type="ARBA" id="ARBA00052640"/>
    </source>
</evidence>